<dbReference type="KEGG" id="jpo:G7058_05195"/>
<name>A0A6G7WH22_9LACT</name>
<sequence>MKVERLNEADVGAFLDFSDSLYAPAFRTENKRELREVLEGKHPLSHYFRVTPLVVKDAGQIICRAVVTCYPDDSAAYLGYFESENNQQAATLLIDYAAHVAYLYGKETIEGPMNASFWLGYRLKVNHFDKEPYFSELYHRDYYQTLWEASGFKRRETYYSNFYAPVDESIKQEKYQKRYQQFTEKGYQIISPTKKSLDKDFLAVSQMLQERFRTFPVFKGITDEEFMDIFENLKLILNLRYTKLAYDSLGNFVGFLIATPDYGTQLTKEKLSKKEVLKVLLTKQVTQKYVIMYMAVQEHHEGLGSALVYALIQEFKRYRIQSISSYIHEGKVSGTYVISSILDQNEYAYYQRKTSVVV</sequence>
<dbReference type="PANTHER" id="PTHR41368">
    <property type="entry name" value="PROTEIN YGHO"/>
    <property type="match status" value="1"/>
</dbReference>
<dbReference type="InterPro" id="IPR016181">
    <property type="entry name" value="Acyl_CoA_acyltransferase"/>
</dbReference>
<proteinExistence type="predicted"/>
<dbReference type="GeneID" id="94552666"/>
<dbReference type="EMBL" id="CP049889">
    <property type="protein sequence ID" value="QIK51507.1"/>
    <property type="molecule type" value="Genomic_DNA"/>
</dbReference>
<accession>A0A6G7WH22</accession>
<dbReference type="Proteomes" id="UP000501830">
    <property type="component" value="Chromosome"/>
</dbReference>
<protein>
    <recommendedName>
        <fullName evidence="3">GNAT family N-acetyltransferase</fullName>
    </recommendedName>
</protein>
<organism evidence="1 2">
    <name type="scientific">Jeotgalibaca porci</name>
    <dbReference type="NCBI Taxonomy" id="1868793"/>
    <lineage>
        <taxon>Bacteria</taxon>
        <taxon>Bacillati</taxon>
        <taxon>Bacillota</taxon>
        <taxon>Bacilli</taxon>
        <taxon>Lactobacillales</taxon>
        <taxon>Carnobacteriaceae</taxon>
        <taxon>Jeotgalibaca</taxon>
    </lineage>
</organism>
<gene>
    <name evidence="1" type="ORF">G7058_05195</name>
</gene>
<dbReference type="RefSeq" id="WP_166062562.1">
    <property type="nucleotide sequence ID" value="NZ_CP049889.1"/>
</dbReference>
<dbReference type="InterPro" id="IPR039968">
    <property type="entry name" value="BcerS-like"/>
</dbReference>
<reference evidence="1 2" key="1">
    <citation type="journal article" date="2017" name="Int. J. Syst. Evol. Microbiol.">
        <title>Jeotgalibaca porci sp. nov. and Jeotgalibaca arthritidis sp. nov., isolated from pigs, and emended description of the genus Jeotgalibaca.</title>
        <authorList>
            <person name="Zamora L."/>
            <person name="Perez-Sancho M."/>
            <person name="Dominguez L."/>
            <person name="Fernandez-Garayzabal J.F."/>
            <person name="Vela A.I."/>
        </authorList>
    </citation>
    <scope>NUCLEOTIDE SEQUENCE [LARGE SCALE GENOMIC DNA]</scope>
    <source>
        <strain evidence="1 2">CCUG 69148</strain>
    </source>
</reference>
<evidence type="ECO:0008006" key="3">
    <source>
        <dbReference type="Google" id="ProtNLM"/>
    </source>
</evidence>
<dbReference type="AlphaFoldDB" id="A0A6G7WH22"/>
<dbReference type="SUPFAM" id="SSF55729">
    <property type="entry name" value="Acyl-CoA N-acyltransferases (Nat)"/>
    <property type="match status" value="1"/>
</dbReference>
<dbReference type="PANTHER" id="PTHR41368:SF1">
    <property type="entry name" value="PROTEIN YGHO"/>
    <property type="match status" value="1"/>
</dbReference>
<evidence type="ECO:0000313" key="2">
    <source>
        <dbReference type="Proteomes" id="UP000501830"/>
    </source>
</evidence>
<evidence type="ECO:0000313" key="1">
    <source>
        <dbReference type="EMBL" id="QIK51507.1"/>
    </source>
</evidence>
<keyword evidence="2" id="KW-1185">Reference proteome</keyword>